<reference evidence="3" key="1">
    <citation type="journal article" date="2019" name="Int. J. Syst. Evol. Microbiol.">
        <title>The Global Catalogue of Microorganisms (GCM) 10K type strain sequencing project: providing services to taxonomists for standard genome sequencing and annotation.</title>
        <authorList>
            <consortium name="The Broad Institute Genomics Platform"/>
            <consortium name="The Broad Institute Genome Sequencing Center for Infectious Disease"/>
            <person name="Wu L."/>
            <person name="Ma J."/>
        </authorList>
    </citation>
    <scope>NUCLEOTIDE SEQUENCE [LARGE SCALE GENOMIC DNA]</scope>
    <source>
        <strain evidence="3">JCM 18409</strain>
    </source>
</reference>
<accession>A0ABP9IJF2</accession>
<evidence type="ECO:0000313" key="3">
    <source>
        <dbReference type="Proteomes" id="UP001501759"/>
    </source>
</evidence>
<sequence length="118" mass="13112">MPAAAALSWAQPLSPATPAAAPSRDVRKSRRSTPDTGEEGMEGLREFIGQGKGWIQGRTRMRNSGPQKAVQRKFTQEEMSASHAATCQQQRVRQLTNRLMSRMFLVIDGPCQHSEFLN</sequence>
<dbReference type="Proteomes" id="UP001501759">
    <property type="component" value="Unassembled WGS sequence"/>
</dbReference>
<feature type="compositionally biased region" description="Low complexity" evidence="1">
    <location>
        <begin position="10"/>
        <end position="22"/>
    </location>
</feature>
<keyword evidence="3" id="KW-1185">Reference proteome</keyword>
<name>A0ABP9IJF2_9ACTN</name>
<protein>
    <submittedName>
        <fullName evidence="2">Uncharacterized protein</fullName>
    </submittedName>
</protein>
<feature type="region of interest" description="Disordered" evidence="1">
    <location>
        <begin position="1"/>
        <end position="66"/>
    </location>
</feature>
<proteinExistence type="predicted"/>
<gene>
    <name evidence="2" type="ORF">GCM10023335_09820</name>
</gene>
<comment type="caution">
    <text evidence="2">The sequence shown here is derived from an EMBL/GenBank/DDBJ whole genome shotgun (WGS) entry which is preliminary data.</text>
</comment>
<evidence type="ECO:0000256" key="1">
    <source>
        <dbReference type="SAM" id="MobiDB-lite"/>
    </source>
</evidence>
<evidence type="ECO:0000313" key="2">
    <source>
        <dbReference type="EMBL" id="GAA4998336.1"/>
    </source>
</evidence>
<organism evidence="2 3">
    <name type="scientific">Streptomyces siamensis</name>
    <dbReference type="NCBI Taxonomy" id="1274986"/>
    <lineage>
        <taxon>Bacteria</taxon>
        <taxon>Bacillati</taxon>
        <taxon>Actinomycetota</taxon>
        <taxon>Actinomycetes</taxon>
        <taxon>Kitasatosporales</taxon>
        <taxon>Streptomycetaceae</taxon>
        <taxon>Streptomyces</taxon>
    </lineage>
</organism>
<dbReference type="EMBL" id="BAABKB010000002">
    <property type="protein sequence ID" value="GAA4998336.1"/>
    <property type="molecule type" value="Genomic_DNA"/>
</dbReference>